<dbReference type="InterPro" id="IPR021534">
    <property type="entry name" value="DUF3192"/>
</dbReference>
<keyword evidence="1" id="KW-1133">Transmembrane helix</keyword>
<organism evidence="2 3">
    <name type="scientific">Ferrimonas aestuarii</name>
    <dbReference type="NCBI Taxonomy" id="2569539"/>
    <lineage>
        <taxon>Bacteria</taxon>
        <taxon>Pseudomonadati</taxon>
        <taxon>Pseudomonadota</taxon>
        <taxon>Gammaproteobacteria</taxon>
        <taxon>Alteromonadales</taxon>
        <taxon>Ferrimonadaceae</taxon>
        <taxon>Ferrimonas</taxon>
    </lineage>
</organism>
<reference evidence="2 3" key="1">
    <citation type="submission" date="2019-04" db="EMBL/GenBank/DDBJ databases">
        <authorList>
            <person name="Hwang J.C."/>
        </authorList>
    </citation>
    <scope>NUCLEOTIDE SEQUENCE [LARGE SCALE GENOMIC DNA]</scope>
    <source>
        <strain evidence="2 3">IMCC35002</strain>
    </source>
</reference>
<evidence type="ECO:0000313" key="3">
    <source>
        <dbReference type="Proteomes" id="UP000305675"/>
    </source>
</evidence>
<gene>
    <name evidence="2" type="ORF">FCL42_05935</name>
</gene>
<proteinExistence type="predicted"/>
<dbReference type="AlphaFoldDB" id="A0A4U1BQR5"/>
<protein>
    <submittedName>
        <fullName evidence="2">DUF3192 domain-containing protein</fullName>
    </submittedName>
</protein>
<name>A0A4U1BQR5_9GAMM</name>
<dbReference type="RefSeq" id="WP_136862476.1">
    <property type="nucleotide sequence ID" value="NZ_SWCJ01000003.1"/>
</dbReference>
<feature type="transmembrane region" description="Helical" evidence="1">
    <location>
        <begin position="12"/>
        <end position="33"/>
    </location>
</feature>
<sequence length="162" mass="18365">MSERRKPPTNIIKIIGLIIGSYLVFAALVLNFYEPEEPVISDVPYENMDWREREEYNQQTIGGLSLGTTKAEAIKLMGKPHFNDAQFVQGKQVQLLHWRTQRNEGDGKTTRDECTPLLFVDDVLFAIGEIASERFLDGPIDLELLNQIIQQADNSPDTTSVQ</sequence>
<dbReference type="EMBL" id="SWCJ01000003">
    <property type="protein sequence ID" value="TKB56672.1"/>
    <property type="molecule type" value="Genomic_DNA"/>
</dbReference>
<keyword evidence="1" id="KW-0812">Transmembrane</keyword>
<evidence type="ECO:0000256" key="1">
    <source>
        <dbReference type="SAM" id="Phobius"/>
    </source>
</evidence>
<dbReference type="Pfam" id="PF11399">
    <property type="entry name" value="DUF3192"/>
    <property type="match status" value="1"/>
</dbReference>
<comment type="caution">
    <text evidence="2">The sequence shown here is derived from an EMBL/GenBank/DDBJ whole genome shotgun (WGS) entry which is preliminary data.</text>
</comment>
<dbReference type="Proteomes" id="UP000305675">
    <property type="component" value="Unassembled WGS sequence"/>
</dbReference>
<dbReference type="OrthoDB" id="6399368at2"/>
<evidence type="ECO:0000313" key="2">
    <source>
        <dbReference type="EMBL" id="TKB56672.1"/>
    </source>
</evidence>
<keyword evidence="3" id="KW-1185">Reference proteome</keyword>
<keyword evidence="1" id="KW-0472">Membrane</keyword>
<accession>A0A4U1BQR5</accession>